<reference evidence="2 3" key="1">
    <citation type="submission" date="2014-04" db="EMBL/GenBank/DDBJ databases">
        <authorList>
            <consortium name="DOE Joint Genome Institute"/>
            <person name="Kuo A."/>
            <person name="Kohler A."/>
            <person name="Costa M.D."/>
            <person name="Nagy L.G."/>
            <person name="Floudas D."/>
            <person name="Copeland A."/>
            <person name="Barry K.W."/>
            <person name="Cichocki N."/>
            <person name="Veneault-Fourrey C."/>
            <person name="LaButti K."/>
            <person name="Lindquist E.A."/>
            <person name="Lipzen A."/>
            <person name="Lundell T."/>
            <person name="Morin E."/>
            <person name="Murat C."/>
            <person name="Sun H."/>
            <person name="Tunlid A."/>
            <person name="Henrissat B."/>
            <person name="Grigoriev I.V."/>
            <person name="Hibbett D.S."/>
            <person name="Martin F."/>
            <person name="Nordberg H.P."/>
            <person name="Cantor M.N."/>
            <person name="Hua S.X."/>
        </authorList>
    </citation>
    <scope>NUCLEOTIDE SEQUENCE [LARGE SCALE GENOMIC DNA]</scope>
    <source>
        <strain evidence="2 3">441</strain>
    </source>
</reference>
<dbReference type="Proteomes" id="UP000054018">
    <property type="component" value="Unassembled WGS sequence"/>
</dbReference>
<feature type="region of interest" description="Disordered" evidence="1">
    <location>
        <begin position="49"/>
        <end position="132"/>
    </location>
</feature>
<accession>A0A0C9Y1P6</accession>
<dbReference type="AlphaFoldDB" id="A0A0C9Y1P6"/>
<proteinExistence type="predicted"/>
<organism evidence="2 3">
    <name type="scientific">Pisolithus microcarpus 441</name>
    <dbReference type="NCBI Taxonomy" id="765257"/>
    <lineage>
        <taxon>Eukaryota</taxon>
        <taxon>Fungi</taxon>
        <taxon>Dikarya</taxon>
        <taxon>Basidiomycota</taxon>
        <taxon>Agaricomycotina</taxon>
        <taxon>Agaricomycetes</taxon>
        <taxon>Agaricomycetidae</taxon>
        <taxon>Boletales</taxon>
        <taxon>Sclerodermatineae</taxon>
        <taxon>Pisolithaceae</taxon>
        <taxon>Pisolithus</taxon>
    </lineage>
</organism>
<sequence>MSPSSPPGCDYSVPPSIHRAEARWGLAKRAREDHNLNGYVGCHKCARVKQPIDPKQIEDNSGIQTDTNEMASSNENEGDQGSPNPQVDEDPVDPIDDNEHLSLSPSLPHSPPPDVTDPRPSPPPPGCINQVP</sequence>
<dbReference type="OrthoDB" id="10556273at2759"/>
<dbReference type="HOGENOM" id="CLU_1917880_0_0_1"/>
<name>A0A0C9Y1P6_9AGAM</name>
<feature type="compositionally biased region" description="Polar residues" evidence="1">
    <location>
        <begin position="59"/>
        <end position="85"/>
    </location>
</feature>
<evidence type="ECO:0000313" key="3">
    <source>
        <dbReference type="Proteomes" id="UP000054018"/>
    </source>
</evidence>
<feature type="compositionally biased region" description="Pro residues" evidence="1">
    <location>
        <begin position="108"/>
        <end position="126"/>
    </location>
</feature>
<dbReference type="EMBL" id="KN833801">
    <property type="protein sequence ID" value="KIK18625.1"/>
    <property type="molecule type" value="Genomic_DNA"/>
</dbReference>
<keyword evidence="3" id="KW-1185">Reference proteome</keyword>
<protein>
    <submittedName>
        <fullName evidence="2">Uncharacterized protein</fullName>
    </submittedName>
</protein>
<evidence type="ECO:0000313" key="2">
    <source>
        <dbReference type="EMBL" id="KIK18625.1"/>
    </source>
</evidence>
<gene>
    <name evidence="2" type="ORF">PISMIDRAFT_14248</name>
</gene>
<evidence type="ECO:0000256" key="1">
    <source>
        <dbReference type="SAM" id="MobiDB-lite"/>
    </source>
</evidence>
<feature type="compositionally biased region" description="Acidic residues" evidence="1">
    <location>
        <begin position="87"/>
        <end position="96"/>
    </location>
</feature>
<reference evidence="3" key="2">
    <citation type="submission" date="2015-01" db="EMBL/GenBank/DDBJ databases">
        <title>Evolutionary Origins and Diversification of the Mycorrhizal Mutualists.</title>
        <authorList>
            <consortium name="DOE Joint Genome Institute"/>
            <consortium name="Mycorrhizal Genomics Consortium"/>
            <person name="Kohler A."/>
            <person name="Kuo A."/>
            <person name="Nagy L.G."/>
            <person name="Floudas D."/>
            <person name="Copeland A."/>
            <person name="Barry K.W."/>
            <person name="Cichocki N."/>
            <person name="Veneault-Fourrey C."/>
            <person name="LaButti K."/>
            <person name="Lindquist E.A."/>
            <person name="Lipzen A."/>
            <person name="Lundell T."/>
            <person name="Morin E."/>
            <person name="Murat C."/>
            <person name="Riley R."/>
            <person name="Ohm R."/>
            <person name="Sun H."/>
            <person name="Tunlid A."/>
            <person name="Henrissat B."/>
            <person name="Grigoriev I.V."/>
            <person name="Hibbett D.S."/>
            <person name="Martin F."/>
        </authorList>
    </citation>
    <scope>NUCLEOTIDE SEQUENCE [LARGE SCALE GENOMIC DNA]</scope>
    <source>
        <strain evidence="3">441</strain>
    </source>
</reference>